<feature type="non-terminal residue" evidence="1">
    <location>
        <position position="1"/>
    </location>
</feature>
<evidence type="ECO:0000313" key="1">
    <source>
        <dbReference type="EMBL" id="GAG28434.1"/>
    </source>
</evidence>
<comment type="caution">
    <text evidence="1">The sequence shown here is derived from an EMBL/GenBank/DDBJ whole genome shotgun (WGS) entry which is preliminary data.</text>
</comment>
<dbReference type="AlphaFoldDB" id="X0WBW5"/>
<name>X0WBW5_9ZZZZ</name>
<accession>X0WBW5</accession>
<reference evidence="1" key="1">
    <citation type="journal article" date="2014" name="Front. Microbiol.">
        <title>High frequency of phylogenetically diverse reductive dehalogenase-homologous genes in deep subseafloor sedimentary metagenomes.</title>
        <authorList>
            <person name="Kawai M."/>
            <person name="Futagami T."/>
            <person name="Toyoda A."/>
            <person name="Takaki Y."/>
            <person name="Nishi S."/>
            <person name="Hori S."/>
            <person name="Arai W."/>
            <person name="Tsubouchi T."/>
            <person name="Morono Y."/>
            <person name="Uchiyama I."/>
            <person name="Ito T."/>
            <person name="Fujiyama A."/>
            <person name="Inagaki F."/>
            <person name="Takami H."/>
        </authorList>
    </citation>
    <scope>NUCLEOTIDE SEQUENCE</scope>
    <source>
        <strain evidence="1">Expedition CK06-06</strain>
    </source>
</reference>
<proteinExistence type="predicted"/>
<protein>
    <submittedName>
        <fullName evidence="1">Uncharacterized protein</fullName>
    </submittedName>
</protein>
<gene>
    <name evidence="1" type="ORF">S01H1_71390</name>
</gene>
<dbReference type="EMBL" id="BARS01047534">
    <property type="protein sequence ID" value="GAG28434.1"/>
    <property type="molecule type" value="Genomic_DNA"/>
</dbReference>
<organism evidence="1">
    <name type="scientific">marine sediment metagenome</name>
    <dbReference type="NCBI Taxonomy" id="412755"/>
    <lineage>
        <taxon>unclassified sequences</taxon>
        <taxon>metagenomes</taxon>
        <taxon>ecological metagenomes</taxon>
    </lineage>
</organism>
<sequence>TPSDGAQYTAKAAIAALESGNGGSMRGKKGGFVVNYDASKNDWLRTKLKI</sequence>